<dbReference type="Pfam" id="PF18078">
    <property type="entry name" value="Thioredoxin_11"/>
    <property type="match status" value="1"/>
</dbReference>
<dbReference type="EMBL" id="BEZZ01007610">
    <property type="protein sequence ID" value="GCC16336.1"/>
    <property type="molecule type" value="Genomic_DNA"/>
</dbReference>
<feature type="domain" description="SNTX MACPF/CDC-like" evidence="4">
    <location>
        <begin position="101"/>
        <end position="260"/>
    </location>
</feature>
<dbReference type="Proteomes" id="UP000287033">
    <property type="component" value="Unassembled WGS sequence"/>
</dbReference>
<dbReference type="AlphaFoldDB" id="A0A401RE01"/>
<proteinExistence type="predicted"/>
<reference evidence="5 6" key="1">
    <citation type="journal article" date="2018" name="Nat. Ecol. Evol.">
        <title>Shark genomes provide insights into elasmobranch evolution and the origin of vertebrates.</title>
        <authorList>
            <person name="Hara Y"/>
            <person name="Yamaguchi K"/>
            <person name="Onimaru K"/>
            <person name="Kadota M"/>
            <person name="Koyanagi M"/>
            <person name="Keeley SD"/>
            <person name="Tatsumi K"/>
            <person name="Tanaka K"/>
            <person name="Motone F"/>
            <person name="Kageyama Y"/>
            <person name="Nozu R"/>
            <person name="Adachi N"/>
            <person name="Nishimura O"/>
            <person name="Nakagawa R"/>
            <person name="Tanegashima C"/>
            <person name="Kiyatake I"/>
            <person name="Matsumoto R"/>
            <person name="Murakumo K"/>
            <person name="Nishida K"/>
            <person name="Terakita A"/>
            <person name="Kuratani S"/>
            <person name="Sato K"/>
            <person name="Hyodo S Kuraku.S."/>
        </authorList>
    </citation>
    <scope>NUCLEOTIDE SEQUENCE [LARGE SCALE GENOMIC DNA]</scope>
</reference>
<evidence type="ECO:0000259" key="4">
    <source>
        <dbReference type="Pfam" id="PF24674"/>
    </source>
</evidence>
<protein>
    <submittedName>
        <fullName evidence="5">Uncharacterized protein</fullName>
    </submittedName>
</protein>
<evidence type="ECO:0000259" key="3">
    <source>
        <dbReference type="Pfam" id="PF21109"/>
    </source>
</evidence>
<organism evidence="5 6">
    <name type="scientific">Chiloscyllium punctatum</name>
    <name type="common">Brownbanded bambooshark</name>
    <name type="synonym">Hemiscyllium punctatum</name>
    <dbReference type="NCBI Taxonomy" id="137246"/>
    <lineage>
        <taxon>Eukaryota</taxon>
        <taxon>Metazoa</taxon>
        <taxon>Chordata</taxon>
        <taxon>Craniata</taxon>
        <taxon>Vertebrata</taxon>
        <taxon>Chondrichthyes</taxon>
        <taxon>Elasmobranchii</taxon>
        <taxon>Galeomorphii</taxon>
        <taxon>Galeoidea</taxon>
        <taxon>Orectolobiformes</taxon>
        <taxon>Hemiscylliidae</taxon>
        <taxon>Chiloscyllium</taxon>
    </lineage>
</organism>
<dbReference type="InterPro" id="IPR052090">
    <property type="entry name" value="Cytolytic_pore-forming_toxin"/>
</dbReference>
<feature type="domain" description="SNTX thioredoxin-like" evidence="2">
    <location>
        <begin position="480"/>
        <end position="605"/>
    </location>
</feature>
<dbReference type="InterPro" id="IPR040581">
    <property type="entry name" value="Thioredoxin_11"/>
</dbReference>
<dbReference type="OrthoDB" id="8954335at2759"/>
<gene>
    <name evidence="5" type="ORF">chiPu_0022417</name>
</gene>
<feature type="compositionally biased region" description="Gly residues" evidence="1">
    <location>
        <begin position="28"/>
        <end position="52"/>
    </location>
</feature>
<evidence type="ECO:0000259" key="2">
    <source>
        <dbReference type="Pfam" id="PF18078"/>
    </source>
</evidence>
<dbReference type="PANTHER" id="PTHR31594:SF16">
    <property type="entry name" value="SI:CH211-281L24.3"/>
    <property type="match status" value="1"/>
</dbReference>
<dbReference type="InterPro" id="IPR056072">
    <property type="entry name" value="SNTX_MACPF/CDC-like_dom"/>
</dbReference>
<dbReference type="Pfam" id="PF24674">
    <property type="entry name" value="MACPF_SNTX"/>
    <property type="match status" value="1"/>
</dbReference>
<accession>A0A401RE01</accession>
<dbReference type="InterPro" id="IPR048997">
    <property type="entry name" value="Stonustoxin-like_helical"/>
</dbReference>
<keyword evidence="6" id="KW-1185">Reference proteome</keyword>
<dbReference type="Pfam" id="PF21109">
    <property type="entry name" value="Stonustoxin_helical"/>
    <property type="match status" value="1"/>
</dbReference>
<dbReference type="OMA" id="DIEKQQW"/>
<evidence type="ECO:0000313" key="5">
    <source>
        <dbReference type="EMBL" id="GCC16336.1"/>
    </source>
</evidence>
<name>A0A401RE01_CHIPU</name>
<feature type="region of interest" description="Disordered" evidence="1">
    <location>
        <begin position="28"/>
        <end position="53"/>
    </location>
</feature>
<dbReference type="STRING" id="137246.A0A401RE01"/>
<evidence type="ECO:0000256" key="1">
    <source>
        <dbReference type="SAM" id="MobiDB-lite"/>
    </source>
</evidence>
<evidence type="ECO:0000313" key="6">
    <source>
        <dbReference type="Proteomes" id="UP000287033"/>
    </source>
</evidence>
<comment type="caution">
    <text evidence="5">The sequence shown here is derived from an EMBL/GenBank/DDBJ whole genome shotgun (WGS) entry which is preliminary data.</text>
</comment>
<sequence length="615" mass="68173">MDWLGSCVEEPWICWGPALRSHGFAGGPGSRGHGLAGRPGSRGLGLAGGPGPRGHVLTEVPGPSRPIFTGDLEDLTQFLLFIRLNENKLATMVEEGNNVLQMAALGRPFRIGMLYDQRSDSIIPGVTLWDLAELQMNIDVQLKPSTAFTIISSDSIEAKASALDVKASLKASFLGGLVEVSGSAKYLNDKKTSRQQSRVTLQYRATTRFEELTMSHLAPQHITYPSVIKQGSATHVVTGILYGAQAFLVFDQDHSSTDNEQDIQGNLEVMVKKIPTFQIEGKGTVDLSDEDKKHVEKFDCTFHGDFSLTKNPVNYQEAIVVYSMLPKLLGDGGEKAVPLGVWLYPLKMLVSQTAELAREVSIILVNQCQQVVHGFHDIEMRCNDLLKSPAAKAFSEIKDKVQTFRRTVLEFHAVFQEKLAQTLLSIRAGKQSERSLEQMLEQKEQSPFGYSSLNAWLKKREKEVNIVDVCLTELKGVEIVTQSQLDTILVDPMIQTVFCFSFNSLEEQDLYLKELSNSLKTPYAEGEQSGLAQEDTRQTTEDWFDVHSVLKRVREALHCYLSVIESNKSKDGQGNKLVISSLGEKSLSGASIFLYEGGIVITKDYILPQPQNPEK</sequence>
<feature type="domain" description="Stonustoxin-like helical" evidence="3">
    <location>
        <begin position="371"/>
        <end position="465"/>
    </location>
</feature>
<dbReference type="PANTHER" id="PTHR31594">
    <property type="entry name" value="AIG1-TYPE G DOMAIN-CONTAINING PROTEIN"/>
    <property type="match status" value="1"/>
</dbReference>